<dbReference type="OrthoDB" id="1011799at2"/>
<dbReference type="GO" id="GO:0016757">
    <property type="term" value="F:glycosyltransferase activity"/>
    <property type="evidence" value="ECO:0007669"/>
    <property type="project" value="UniProtKB-KW"/>
</dbReference>
<evidence type="ECO:0000313" key="1">
    <source>
        <dbReference type="EMBL" id="OBY66944.1"/>
    </source>
</evidence>
<reference evidence="2" key="1">
    <citation type="submission" date="2016-02" db="EMBL/GenBank/DDBJ databases">
        <title>Paenibacillus sp. LPB0068, isolated from Crassostrea gigas.</title>
        <authorList>
            <person name="Shin S.-K."/>
            <person name="Yi H."/>
        </authorList>
    </citation>
    <scope>NUCLEOTIDE SEQUENCE [LARGE SCALE GENOMIC DNA]</scope>
    <source>
        <strain evidence="2">KCTC 23969</strain>
    </source>
</reference>
<gene>
    <name evidence="1" type="ORF">LPB301_04985</name>
</gene>
<dbReference type="Proteomes" id="UP000092612">
    <property type="component" value="Unassembled WGS sequence"/>
</dbReference>
<organism evidence="1 2">
    <name type="scientific">Polaribacter reichenbachii</name>
    <dbReference type="NCBI Taxonomy" id="996801"/>
    <lineage>
        <taxon>Bacteria</taxon>
        <taxon>Pseudomonadati</taxon>
        <taxon>Bacteroidota</taxon>
        <taxon>Flavobacteriia</taxon>
        <taxon>Flavobacteriales</taxon>
        <taxon>Flavobacteriaceae</taxon>
    </lineage>
</organism>
<sequence length="129" mass="14399">MNIKGNKVVLQKSQKETFEFLTELKNFEQLMPESTQKFEVDGDSFIFGLKGMPEIRLVLKDTTAYSNITLGAASSKLNFELVADITAIDDNSSEVQLDFNGEFNAMMAMMVKKPLTSFIDTLTTNLGKV</sequence>
<dbReference type="STRING" id="996801.BW723_00090"/>
<comment type="caution">
    <text evidence="1">The sequence shown here is derived from an EMBL/GenBank/DDBJ whole genome shotgun (WGS) entry which is preliminary data.</text>
</comment>
<proteinExistence type="predicted"/>
<keyword evidence="1" id="KW-0328">Glycosyltransferase</keyword>
<dbReference type="RefSeq" id="WP_068358469.1">
    <property type="nucleotide sequence ID" value="NZ_CP019337.1"/>
</dbReference>
<dbReference type="SUPFAM" id="SSF55961">
    <property type="entry name" value="Bet v1-like"/>
    <property type="match status" value="1"/>
</dbReference>
<accession>A0A1B8U522</accession>
<dbReference type="EMBL" id="LSFL01000010">
    <property type="protein sequence ID" value="OBY66944.1"/>
    <property type="molecule type" value="Genomic_DNA"/>
</dbReference>
<dbReference type="AlphaFoldDB" id="A0A1B8U522"/>
<keyword evidence="2" id="KW-1185">Reference proteome</keyword>
<name>A0A1B8U522_9FLAO</name>
<evidence type="ECO:0000313" key="2">
    <source>
        <dbReference type="Proteomes" id="UP000092612"/>
    </source>
</evidence>
<dbReference type="KEGG" id="prn:BW723_00090"/>
<keyword evidence="1" id="KW-0808">Transferase</keyword>
<protein>
    <submittedName>
        <fullName evidence="1">Orotate phosphoribosyltransferase</fullName>
    </submittedName>
</protein>